<organism evidence="2 3">
    <name type="scientific">Ganoderma sinense ZZ0214-1</name>
    <dbReference type="NCBI Taxonomy" id="1077348"/>
    <lineage>
        <taxon>Eukaryota</taxon>
        <taxon>Fungi</taxon>
        <taxon>Dikarya</taxon>
        <taxon>Basidiomycota</taxon>
        <taxon>Agaricomycotina</taxon>
        <taxon>Agaricomycetes</taxon>
        <taxon>Polyporales</taxon>
        <taxon>Polyporaceae</taxon>
        <taxon>Ganoderma</taxon>
    </lineage>
</organism>
<evidence type="ECO:0000313" key="2">
    <source>
        <dbReference type="EMBL" id="PIL25259.1"/>
    </source>
</evidence>
<dbReference type="AlphaFoldDB" id="A0A2G8RUT6"/>
<evidence type="ECO:0000313" key="3">
    <source>
        <dbReference type="Proteomes" id="UP000230002"/>
    </source>
</evidence>
<accession>A0A2G8RUT6</accession>
<proteinExistence type="predicted"/>
<keyword evidence="3" id="KW-1185">Reference proteome</keyword>
<reference evidence="2 3" key="1">
    <citation type="journal article" date="2015" name="Sci. Rep.">
        <title>Chromosome-level genome map provides insights into diverse defense mechanisms in the medicinal fungus Ganoderma sinense.</title>
        <authorList>
            <person name="Zhu Y."/>
            <person name="Xu J."/>
            <person name="Sun C."/>
            <person name="Zhou S."/>
            <person name="Xu H."/>
            <person name="Nelson D.R."/>
            <person name="Qian J."/>
            <person name="Song J."/>
            <person name="Luo H."/>
            <person name="Xiang L."/>
            <person name="Li Y."/>
            <person name="Xu Z."/>
            <person name="Ji A."/>
            <person name="Wang L."/>
            <person name="Lu S."/>
            <person name="Hayward A."/>
            <person name="Sun W."/>
            <person name="Li X."/>
            <person name="Schwartz D.C."/>
            <person name="Wang Y."/>
            <person name="Chen S."/>
        </authorList>
    </citation>
    <scope>NUCLEOTIDE SEQUENCE [LARGE SCALE GENOMIC DNA]</scope>
    <source>
        <strain evidence="2 3">ZZ0214-1</strain>
    </source>
</reference>
<name>A0A2G8RUT6_9APHY</name>
<evidence type="ECO:0000256" key="1">
    <source>
        <dbReference type="SAM" id="MobiDB-lite"/>
    </source>
</evidence>
<feature type="region of interest" description="Disordered" evidence="1">
    <location>
        <begin position="82"/>
        <end position="172"/>
    </location>
</feature>
<comment type="caution">
    <text evidence="2">The sequence shown here is derived from an EMBL/GenBank/DDBJ whole genome shotgun (WGS) entry which is preliminary data.</text>
</comment>
<gene>
    <name evidence="2" type="ORF">GSI_13148</name>
</gene>
<feature type="compositionally biased region" description="Basic residues" evidence="1">
    <location>
        <begin position="161"/>
        <end position="172"/>
    </location>
</feature>
<sequence>MRVQQGISKVPNGKEVTPLRSYQTLRFWYPTDTPLALPCSYGLDSIHLIWFDTDSSCAIGTSEFSHPLYRLRNSLHFDSYATTTPPLSRTVDNSTSHRDRNQDITLPPPPLSAVFSVTPRTVSQEARQFPGDTPSTGHDIQGHSVSVRLVSEVPAEVVSQHSHKRTQPRTYS</sequence>
<dbReference type="EMBL" id="AYKW01000056">
    <property type="protein sequence ID" value="PIL25259.1"/>
    <property type="molecule type" value="Genomic_DNA"/>
</dbReference>
<protein>
    <submittedName>
        <fullName evidence="2">Uncharacterized protein</fullName>
    </submittedName>
</protein>
<dbReference type="Proteomes" id="UP000230002">
    <property type="component" value="Unassembled WGS sequence"/>
</dbReference>
<feature type="compositionally biased region" description="Polar residues" evidence="1">
    <location>
        <begin position="82"/>
        <end position="94"/>
    </location>
</feature>